<feature type="transmembrane region" description="Helical" evidence="6">
    <location>
        <begin position="87"/>
        <end position="106"/>
    </location>
</feature>
<sequence length="131" mass="14454">MKIFNQLGIIFGIWAGGELISSLCSDFIKIPGTIVGMIILFLLLQFKIIKEETIKEVSDFLLNNMALFFVPAGVSLINSLGLIGENMVVLLLSVTAATMIIMFVTGKTVDIMIHKKQVGVEEEESDEERFA</sequence>
<feature type="transmembrane region" description="Helical" evidence="6">
    <location>
        <begin position="30"/>
        <end position="49"/>
    </location>
</feature>
<gene>
    <name evidence="7" type="ORF">JW646_07465</name>
</gene>
<dbReference type="EMBL" id="CP081135">
    <property type="protein sequence ID" value="UEL49273.1"/>
    <property type="molecule type" value="Genomic_DNA"/>
</dbReference>
<evidence type="ECO:0000256" key="2">
    <source>
        <dbReference type="ARBA" id="ARBA00022475"/>
    </source>
</evidence>
<proteinExistence type="predicted"/>
<name>A0AAX2ZJ76_9FIRM</name>
<comment type="subcellular location">
    <subcellularLocation>
        <location evidence="1">Cell membrane</location>
        <topology evidence="1">Multi-pass membrane protein</topology>
    </subcellularLocation>
</comment>
<dbReference type="GO" id="GO:0005886">
    <property type="term" value="C:plasma membrane"/>
    <property type="evidence" value="ECO:0007669"/>
    <property type="project" value="UniProtKB-SubCell"/>
</dbReference>
<dbReference type="RefSeq" id="WP_074919556.1">
    <property type="nucleotide sequence ID" value="NZ_CP081135.1"/>
</dbReference>
<keyword evidence="2" id="KW-1003">Cell membrane</keyword>
<keyword evidence="3 6" id="KW-0812">Transmembrane</keyword>
<feature type="transmembrane region" description="Helical" evidence="6">
    <location>
        <begin position="7"/>
        <end position="24"/>
    </location>
</feature>
<evidence type="ECO:0000256" key="5">
    <source>
        <dbReference type="ARBA" id="ARBA00023136"/>
    </source>
</evidence>
<dbReference type="KEGG" id="tem:JW646_07465"/>
<feature type="transmembrane region" description="Helical" evidence="6">
    <location>
        <begin position="61"/>
        <end position="81"/>
    </location>
</feature>
<evidence type="ECO:0000313" key="7">
    <source>
        <dbReference type="EMBL" id="UEL49273.1"/>
    </source>
</evidence>
<accession>A0AAX2ZJ76</accession>
<keyword evidence="8" id="KW-1185">Reference proteome</keyword>
<organism evidence="7 8">
    <name type="scientific">Terrisporobacter hibernicus</name>
    <dbReference type="NCBI Taxonomy" id="2813371"/>
    <lineage>
        <taxon>Bacteria</taxon>
        <taxon>Bacillati</taxon>
        <taxon>Bacillota</taxon>
        <taxon>Clostridia</taxon>
        <taxon>Peptostreptococcales</taxon>
        <taxon>Peptostreptococcaceae</taxon>
        <taxon>Terrisporobacter</taxon>
    </lineage>
</organism>
<dbReference type="AlphaFoldDB" id="A0AAX2ZJ76"/>
<keyword evidence="5 6" id="KW-0472">Membrane</keyword>
<dbReference type="Proteomes" id="UP001198983">
    <property type="component" value="Chromosome"/>
</dbReference>
<evidence type="ECO:0000256" key="4">
    <source>
        <dbReference type="ARBA" id="ARBA00022989"/>
    </source>
</evidence>
<evidence type="ECO:0000256" key="1">
    <source>
        <dbReference type="ARBA" id="ARBA00004651"/>
    </source>
</evidence>
<dbReference type="InterPro" id="IPR005538">
    <property type="entry name" value="LrgA/CidA"/>
</dbReference>
<evidence type="ECO:0000256" key="3">
    <source>
        <dbReference type="ARBA" id="ARBA00022692"/>
    </source>
</evidence>
<dbReference type="PANTHER" id="PTHR33931:SF2">
    <property type="entry name" value="HOLIN-LIKE PROTEIN CIDA"/>
    <property type="match status" value="1"/>
</dbReference>
<protein>
    <submittedName>
        <fullName evidence="7">CidA/LrgA family protein</fullName>
    </submittedName>
</protein>
<dbReference type="PANTHER" id="PTHR33931">
    <property type="entry name" value="HOLIN-LIKE PROTEIN CIDA-RELATED"/>
    <property type="match status" value="1"/>
</dbReference>
<keyword evidence="4 6" id="KW-1133">Transmembrane helix</keyword>
<dbReference type="Pfam" id="PF03788">
    <property type="entry name" value="LrgA"/>
    <property type="match status" value="1"/>
</dbReference>
<evidence type="ECO:0000256" key="6">
    <source>
        <dbReference type="SAM" id="Phobius"/>
    </source>
</evidence>
<reference evidence="7 8" key="1">
    <citation type="journal article" date="2023" name="Int. J. Syst. Evol. Microbiol.">
        <title>Terrisporobacter hibernicus sp. nov., isolated from bovine faeces in Northern Ireland.</title>
        <authorList>
            <person name="Mitchell M."/>
            <person name="Nguyen S.V."/>
            <person name="Connor M."/>
            <person name="Fairley D.J."/>
            <person name="Donoghue O."/>
            <person name="Marshall H."/>
            <person name="Koolman L."/>
            <person name="McMullan G."/>
            <person name="Schaffer K.E."/>
            <person name="McGrath J.W."/>
            <person name="Fanning S."/>
        </authorList>
    </citation>
    <scope>NUCLEOTIDE SEQUENCE [LARGE SCALE GENOMIC DNA]</scope>
    <source>
        <strain evidence="7 8">MCA3</strain>
    </source>
</reference>
<evidence type="ECO:0000313" key="8">
    <source>
        <dbReference type="Proteomes" id="UP001198983"/>
    </source>
</evidence>